<feature type="non-terminal residue" evidence="2">
    <location>
        <position position="243"/>
    </location>
</feature>
<protein>
    <submittedName>
        <fullName evidence="2">Uncharacterized protein</fullName>
    </submittedName>
</protein>
<organism evidence="2 3">
    <name type="scientific">Brassica napus</name>
    <name type="common">Rape</name>
    <dbReference type="NCBI Taxonomy" id="3708"/>
    <lineage>
        <taxon>Eukaryota</taxon>
        <taxon>Viridiplantae</taxon>
        <taxon>Streptophyta</taxon>
        <taxon>Embryophyta</taxon>
        <taxon>Tracheophyta</taxon>
        <taxon>Spermatophyta</taxon>
        <taxon>Magnoliopsida</taxon>
        <taxon>eudicotyledons</taxon>
        <taxon>Gunneridae</taxon>
        <taxon>Pentapetalae</taxon>
        <taxon>rosids</taxon>
        <taxon>malvids</taxon>
        <taxon>Brassicales</taxon>
        <taxon>Brassicaceae</taxon>
        <taxon>Brassiceae</taxon>
        <taxon>Brassica</taxon>
    </lineage>
</organism>
<evidence type="ECO:0000313" key="2">
    <source>
        <dbReference type="EMBL" id="KAH0858874.1"/>
    </source>
</evidence>
<gene>
    <name evidence="2" type="ORF">HID58_087135</name>
</gene>
<proteinExistence type="predicted"/>
<name>A0ABQ7XSD1_BRANA</name>
<dbReference type="EMBL" id="JAGKQM010000019">
    <property type="protein sequence ID" value="KAH0858874.1"/>
    <property type="molecule type" value="Genomic_DNA"/>
</dbReference>
<keyword evidence="3" id="KW-1185">Reference proteome</keyword>
<accession>A0ABQ7XSD1</accession>
<evidence type="ECO:0000256" key="1">
    <source>
        <dbReference type="SAM" id="MobiDB-lite"/>
    </source>
</evidence>
<evidence type="ECO:0000313" key="3">
    <source>
        <dbReference type="Proteomes" id="UP000824890"/>
    </source>
</evidence>
<reference evidence="2 3" key="1">
    <citation type="submission" date="2021-05" db="EMBL/GenBank/DDBJ databases">
        <title>Genome Assembly of Synthetic Allotetraploid Brassica napus Reveals Homoeologous Exchanges between Subgenomes.</title>
        <authorList>
            <person name="Davis J.T."/>
        </authorList>
    </citation>
    <scope>NUCLEOTIDE SEQUENCE [LARGE SCALE GENOMIC DNA]</scope>
    <source>
        <strain evidence="3">cv. Da-Ae</strain>
        <tissue evidence="2">Seedling</tissue>
    </source>
</reference>
<feature type="region of interest" description="Disordered" evidence="1">
    <location>
        <begin position="1"/>
        <end position="34"/>
    </location>
</feature>
<dbReference type="Proteomes" id="UP000824890">
    <property type="component" value="Unassembled WGS sequence"/>
</dbReference>
<comment type="caution">
    <text evidence="2">The sequence shown here is derived from an EMBL/GenBank/DDBJ whole genome shotgun (WGS) entry which is preliminary data.</text>
</comment>
<sequence length="243" mass="26987">MTKSSNKGQTVGGKYSGIEFLQTPGRTPASGSLLEGTPVLRIPARRNLGSPLRSTPGLVPRTAPFPREKENFRQGESSIFPNMEEFNLLQPTKAHLKKTSISLKLYTKSIPIPALSIVLWYSQRSYTKIPYQFWWVNFLVSKEALRHSHIWGNVVRLSVSAIYDEHQKAKTQKRREGVGQMGTHEGMAREAGGSLGYQRRVPPIFIRVQGNQPAIGGFYSGCHLEVRCGVAILGGAFFLNDSS</sequence>